<keyword evidence="4" id="KW-1185">Reference proteome</keyword>
<keyword evidence="2" id="KW-0812">Transmembrane</keyword>
<keyword evidence="2" id="KW-1133">Transmembrane helix</keyword>
<sequence length="219" mass="24999">MTTNDDSLRLAGQPISDCQGQRDEWLQQFRQQTSRVPVVSRRLIISSAIVAALIAAVLWISHSESVAKKQRLKQLDDDLAKFKEQNDKAFNILGDVVQREVENAFSPSIEHLKAQAQFAKKCARLHRGQTLEAVQRELGKEYTVLRYADGGAFGKRTMFAEWRFGVWITEVRFEQFEVGDELWWFSSARVDVDKEKSAQQEELVRKLQSLGDRLGGNGE</sequence>
<organism evidence="3 4">
    <name type="scientific">Anatilimnocola aggregata</name>
    <dbReference type="NCBI Taxonomy" id="2528021"/>
    <lineage>
        <taxon>Bacteria</taxon>
        <taxon>Pseudomonadati</taxon>
        <taxon>Planctomycetota</taxon>
        <taxon>Planctomycetia</taxon>
        <taxon>Pirellulales</taxon>
        <taxon>Pirellulaceae</taxon>
        <taxon>Anatilimnocola</taxon>
    </lineage>
</organism>
<dbReference type="AlphaFoldDB" id="A0A517YJ60"/>
<gene>
    <name evidence="3" type="ORF">ETAA8_53790</name>
</gene>
<dbReference type="Proteomes" id="UP000315017">
    <property type="component" value="Chromosome"/>
</dbReference>
<dbReference type="KEGG" id="aagg:ETAA8_53790"/>
<dbReference type="EMBL" id="CP036274">
    <property type="protein sequence ID" value="QDU30260.1"/>
    <property type="molecule type" value="Genomic_DNA"/>
</dbReference>
<name>A0A517YJ60_9BACT</name>
<accession>A0A517YJ60</accession>
<protein>
    <submittedName>
        <fullName evidence="3">Uncharacterized protein</fullName>
    </submittedName>
</protein>
<evidence type="ECO:0000313" key="4">
    <source>
        <dbReference type="Proteomes" id="UP000315017"/>
    </source>
</evidence>
<reference evidence="3 4" key="1">
    <citation type="submission" date="2019-02" db="EMBL/GenBank/DDBJ databases">
        <title>Deep-cultivation of Planctomycetes and their phenomic and genomic characterization uncovers novel biology.</title>
        <authorList>
            <person name="Wiegand S."/>
            <person name="Jogler M."/>
            <person name="Boedeker C."/>
            <person name="Pinto D."/>
            <person name="Vollmers J."/>
            <person name="Rivas-Marin E."/>
            <person name="Kohn T."/>
            <person name="Peeters S.H."/>
            <person name="Heuer A."/>
            <person name="Rast P."/>
            <person name="Oberbeckmann S."/>
            <person name="Bunk B."/>
            <person name="Jeske O."/>
            <person name="Meyerdierks A."/>
            <person name="Storesund J.E."/>
            <person name="Kallscheuer N."/>
            <person name="Luecker S."/>
            <person name="Lage O.M."/>
            <person name="Pohl T."/>
            <person name="Merkel B.J."/>
            <person name="Hornburger P."/>
            <person name="Mueller R.-W."/>
            <person name="Bruemmer F."/>
            <person name="Labrenz M."/>
            <person name="Spormann A.M."/>
            <person name="Op den Camp H."/>
            <person name="Overmann J."/>
            <person name="Amann R."/>
            <person name="Jetten M.S.M."/>
            <person name="Mascher T."/>
            <person name="Medema M.H."/>
            <person name="Devos D.P."/>
            <person name="Kaster A.-K."/>
            <person name="Ovreas L."/>
            <person name="Rohde M."/>
            <person name="Galperin M.Y."/>
            <person name="Jogler C."/>
        </authorList>
    </citation>
    <scope>NUCLEOTIDE SEQUENCE [LARGE SCALE GENOMIC DNA]</scope>
    <source>
        <strain evidence="3 4">ETA_A8</strain>
    </source>
</reference>
<evidence type="ECO:0000256" key="2">
    <source>
        <dbReference type="SAM" id="Phobius"/>
    </source>
</evidence>
<evidence type="ECO:0000313" key="3">
    <source>
        <dbReference type="EMBL" id="QDU30260.1"/>
    </source>
</evidence>
<evidence type="ECO:0000256" key="1">
    <source>
        <dbReference type="SAM" id="Coils"/>
    </source>
</evidence>
<proteinExistence type="predicted"/>
<feature type="transmembrane region" description="Helical" evidence="2">
    <location>
        <begin position="43"/>
        <end position="61"/>
    </location>
</feature>
<feature type="coiled-coil region" evidence="1">
    <location>
        <begin position="65"/>
        <end position="92"/>
    </location>
</feature>
<keyword evidence="2" id="KW-0472">Membrane</keyword>
<keyword evidence="1" id="KW-0175">Coiled coil</keyword>